<feature type="domain" description="Knr4/Smi1-like" evidence="1">
    <location>
        <begin position="10"/>
        <end position="129"/>
    </location>
</feature>
<dbReference type="Pfam" id="PF09346">
    <property type="entry name" value="SMI1_KNR4"/>
    <property type="match status" value="1"/>
</dbReference>
<dbReference type="InterPro" id="IPR018958">
    <property type="entry name" value="Knr4/Smi1-like_dom"/>
</dbReference>
<gene>
    <name evidence="2" type="ORF">P8625_11835</name>
</gene>
<evidence type="ECO:0000313" key="3">
    <source>
        <dbReference type="Proteomes" id="UP001232001"/>
    </source>
</evidence>
<dbReference type="InterPro" id="IPR037883">
    <property type="entry name" value="Knr4/Smi1-like_sf"/>
</dbReference>
<dbReference type="SUPFAM" id="SSF160631">
    <property type="entry name" value="SMI1/KNR4-like"/>
    <property type="match status" value="1"/>
</dbReference>
<protein>
    <submittedName>
        <fullName evidence="2">SMI1/KNR4 family protein</fullName>
    </submittedName>
</protein>
<organism evidence="2 3">
    <name type="scientific">Tenacibaculum tangerinum</name>
    <dbReference type="NCBI Taxonomy" id="3038772"/>
    <lineage>
        <taxon>Bacteria</taxon>
        <taxon>Pseudomonadati</taxon>
        <taxon>Bacteroidota</taxon>
        <taxon>Flavobacteriia</taxon>
        <taxon>Flavobacteriales</taxon>
        <taxon>Flavobacteriaceae</taxon>
        <taxon>Tenacibaculum</taxon>
    </lineage>
</organism>
<dbReference type="RefSeq" id="WP_279650662.1">
    <property type="nucleotide sequence ID" value="NZ_CP122539.1"/>
</dbReference>
<dbReference type="Gene3D" id="3.40.1580.10">
    <property type="entry name" value="SMI1/KNR4-like"/>
    <property type="match status" value="1"/>
</dbReference>
<evidence type="ECO:0000259" key="1">
    <source>
        <dbReference type="SMART" id="SM00860"/>
    </source>
</evidence>
<sequence>MIHFENTKEPVSVQEIKEFETKFNIKFPESYKLHILKYNGGYPSLDMYFGDFNIPIDSFLSIKHGNQTIERVMNNLSNVLKGKEVPFARSTSGTIYMSLKEEDYGSVYVAYSEWNPKLLAKTFDEFIEGIHEDEI</sequence>
<proteinExistence type="predicted"/>
<dbReference type="SMART" id="SM00860">
    <property type="entry name" value="SMI1_KNR4"/>
    <property type="match status" value="1"/>
</dbReference>
<dbReference type="Proteomes" id="UP001232001">
    <property type="component" value="Chromosome"/>
</dbReference>
<keyword evidence="3" id="KW-1185">Reference proteome</keyword>
<reference evidence="2 3" key="1">
    <citation type="submission" date="2023-04" db="EMBL/GenBank/DDBJ databases">
        <title>Tenacibaculum tangerinum sp. nov., isolated from sea tidal flat of South Korea.</title>
        <authorList>
            <person name="Lee S.H."/>
            <person name="Kim J.-J."/>
        </authorList>
    </citation>
    <scope>NUCLEOTIDE SEQUENCE [LARGE SCALE GENOMIC DNA]</scope>
    <source>
        <strain evidence="2 3">GRR-S3-23</strain>
    </source>
</reference>
<dbReference type="EMBL" id="CP122539">
    <property type="protein sequence ID" value="WGH74768.1"/>
    <property type="molecule type" value="Genomic_DNA"/>
</dbReference>
<name>A0ABY8KZW5_9FLAO</name>
<accession>A0ABY8KZW5</accession>
<evidence type="ECO:0000313" key="2">
    <source>
        <dbReference type="EMBL" id="WGH74768.1"/>
    </source>
</evidence>